<evidence type="ECO:0000259" key="1">
    <source>
        <dbReference type="Pfam" id="PF04773"/>
    </source>
</evidence>
<gene>
    <name evidence="2" type="ORF">CE154_003185</name>
</gene>
<evidence type="ECO:0000313" key="3">
    <source>
        <dbReference type="Proteomes" id="UP000216225"/>
    </source>
</evidence>
<dbReference type="PANTHER" id="PTHR30273:SF2">
    <property type="entry name" value="PROTEIN FECR"/>
    <property type="match status" value="1"/>
</dbReference>
<dbReference type="Gene3D" id="3.55.50.30">
    <property type="match status" value="1"/>
</dbReference>
<dbReference type="InterPro" id="IPR006860">
    <property type="entry name" value="FecR"/>
</dbReference>
<sequence length="288" mass="30776">MPPAPPPAGSGAPPEASHPLDAALQAEREALRALFPLPPPRAPRGGQTLRNGGAAALVLAVATGALLWADPAWRTEHHASATGERRDVRLADGSTLTLDTATALDVAWHLRSRRVALSQGQARFAVAPSAWRPFEVAAAGARIRVVGTVFDVRREHDRVQVTVLRGRVEVRGLRGGAAPQRLAPGQRLRVEAGSAGTPEPVDTAQAGAWQQGRLVFDRTPLREALAEVQRYRRAPIRLRDDGQLGGHTVSGVFEAARTDQLLDLLPRIVPAQVQRQADGSVDVAPARR</sequence>
<organism evidence="2 3">
    <name type="scientific">Alicycliphilus denitrificans</name>
    <dbReference type="NCBI Taxonomy" id="179636"/>
    <lineage>
        <taxon>Bacteria</taxon>
        <taxon>Pseudomonadati</taxon>
        <taxon>Pseudomonadota</taxon>
        <taxon>Betaproteobacteria</taxon>
        <taxon>Burkholderiales</taxon>
        <taxon>Comamonadaceae</taxon>
        <taxon>Alicycliphilus</taxon>
    </lineage>
</organism>
<dbReference type="Gene3D" id="2.60.120.1440">
    <property type="match status" value="1"/>
</dbReference>
<dbReference type="InterPro" id="IPR012373">
    <property type="entry name" value="Ferrdict_sens_TM"/>
</dbReference>
<protein>
    <submittedName>
        <fullName evidence="2">DUF4974 domain-containing protein</fullName>
    </submittedName>
</protein>
<reference evidence="2 3" key="1">
    <citation type="submission" date="2018-09" db="EMBL/GenBank/DDBJ databases">
        <title>Genome comparison of Alicycliphilus sp. BQ1, a polyurethanolytic bacterium, with its closest phylogenetic relatives Alicycliphilus denitrificans BC and K601, unable to attack polyurethane.</title>
        <authorList>
            <person name="Loza-Tavera H."/>
            <person name="Lozano L."/>
            <person name="Cevallos M."/>
            <person name="Maya-Lucas O."/>
            <person name="Garcia-Mena J."/>
            <person name="Hernandez J."/>
        </authorList>
    </citation>
    <scope>NUCLEOTIDE SEQUENCE [LARGE SCALE GENOMIC DNA]</scope>
    <source>
        <strain evidence="2 3">BQ1</strain>
    </source>
</reference>
<dbReference type="Proteomes" id="UP000216225">
    <property type="component" value="Unassembled WGS sequence"/>
</dbReference>
<evidence type="ECO:0000313" key="2">
    <source>
        <dbReference type="EMBL" id="RKJ99860.1"/>
    </source>
</evidence>
<dbReference type="Pfam" id="PF04773">
    <property type="entry name" value="FecR"/>
    <property type="match status" value="1"/>
</dbReference>
<comment type="caution">
    <text evidence="2">The sequence shown here is derived from an EMBL/GenBank/DDBJ whole genome shotgun (WGS) entry which is preliminary data.</text>
</comment>
<dbReference type="PANTHER" id="PTHR30273">
    <property type="entry name" value="PERIPLASMIC SIGNAL SENSOR AND SIGMA FACTOR ACTIVATOR FECR-RELATED"/>
    <property type="match status" value="1"/>
</dbReference>
<accession>A0A3R7EHM5</accession>
<dbReference type="PIRSF" id="PIRSF018266">
    <property type="entry name" value="FecR"/>
    <property type="match status" value="1"/>
</dbReference>
<proteinExistence type="predicted"/>
<dbReference type="EMBL" id="NKDB02000001">
    <property type="protein sequence ID" value="RKJ99860.1"/>
    <property type="molecule type" value="Genomic_DNA"/>
</dbReference>
<dbReference type="GO" id="GO:0016989">
    <property type="term" value="F:sigma factor antagonist activity"/>
    <property type="evidence" value="ECO:0007669"/>
    <property type="project" value="TreeGrafter"/>
</dbReference>
<dbReference type="AlphaFoldDB" id="A0A3R7EHM5"/>
<name>A0A3R7EHM5_9BURK</name>
<feature type="domain" description="FecR protein" evidence="1">
    <location>
        <begin position="79"/>
        <end position="169"/>
    </location>
</feature>